<name>A0A948TC24_9BACT</name>
<proteinExistence type="predicted"/>
<dbReference type="AlphaFoldDB" id="A0A948TC24"/>
<protein>
    <submittedName>
        <fullName evidence="1">DUF1289 domain-containing protein</fullName>
    </submittedName>
</protein>
<organism evidence="1 2">
    <name type="scientific">Candidatus Phocaeicola faecigallinarum</name>
    <dbReference type="NCBI Taxonomy" id="2838732"/>
    <lineage>
        <taxon>Bacteria</taxon>
        <taxon>Pseudomonadati</taxon>
        <taxon>Bacteroidota</taxon>
        <taxon>Bacteroidia</taxon>
        <taxon>Bacteroidales</taxon>
        <taxon>Bacteroidaceae</taxon>
        <taxon>Phocaeicola</taxon>
    </lineage>
</organism>
<reference evidence="1" key="1">
    <citation type="journal article" date="2021" name="PeerJ">
        <title>Extensive microbial diversity within the chicken gut microbiome revealed by metagenomics and culture.</title>
        <authorList>
            <person name="Gilroy R."/>
            <person name="Ravi A."/>
            <person name="Getino M."/>
            <person name="Pursley I."/>
            <person name="Horton D.L."/>
            <person name="Alikhan N.F."/>
            <person name="Baker D."/>
            <person name="Gharbi K."/>
            <person name="Hall N."/>
            <person name="Watson M."/>
            <person name="Adriaenssens E.M."/>
            <person name="Foster-Nyarko E."/>
            <person name="Jarju S."/>
            <person name="Secka A."/>
            <person name="Antonio M."/>
            <person name="Oren A."/>
            <person name="Chaudhuri R.R."/>
            <person name="La Ragione R."/>
            <person name="Hildebrand F."/>
            <person name="Pallen M.J."/>
        </authorList>
    </citation>
    <scope>NUCLEOTIDE SEQUENCE</scope>
    <source>
        <strain evidence="1">G4-2901</strain>
    </source>
</reference>
<sequence>MLKYREDLEKVVTKEEIEKRNEIVDKTNERGWFFKKEAKFLLSFEGKARVCNTCGRTLTETKGWRLVSAPDRYGNNLQIGYAANCFECEMRDIMSFDLYKEKDSL</sequence>
<accession>A0A948TC24</accession>
<reference evidence="1" key="2">
    <citation type="submission" date="2021-04" db="EMBL/GenBank/DDBJ databases">
        <authorList>
            <person name="Gilroy R."/>
        </authorList>
    </citation>
    <scope>NUCLEOTIDE SEQUENCE</scope>
    <source>
        <strain evidence="1">G4-2901</strain>
    </source>
</reference>
<dbReference type="EMBL" id="JAHLFW010000066">
    <property type="protein sequence ID" value="MBU3838164.1"/>
    <property type="molecule type" value="Genomic_DNA"/>
</dbReference>
<evidence type="ECO:0000313" key="1">
    <source>
        <dbReference type="EMBL" id="MBU3838164.1"/>
    </source>
</evidence>
<dbReference type="Proteomes" id="UP000783796">
    <property type="component" value="Unassembled WGS sequence"/>
</dbReference>
<gene>
    <name evidence="1" type="ORF">H9777_07610</name>
</gene>
<evidence type="ECO:0000313" key="2">
    <source>
        <dbReference type="Proteomes" id="UP000783796"/>
    </source>
</evidence>
<comment type="caution">
    <text evidence="1">The sequence shown here is derived from an EMBL/GenBank/DDBJ whole genome shotgun (WGS) entry which is preliminary data.</text>
</comment>